<evidence type="ECO:0000313" key="12">
    <source>
        <dbReference type="Proteomes" id="UP000321436"/>
    </source>
</evidence>
<feature type="domain" description="TonB-dependent receptor plug" evidence="9">
    <location>
        <begin position="146"/>
        <end position="225"/>
    </location>
</feature>
<comment type="similarity">
    <text evidence="7">Belongs to the TonB-dependent receptor family.</text>
</comment>
<dbReference type="InterPro" id="IPR039426">
    <property type="entry name" value="TonB-dep_rcpt-like"/>
</dbReference>
<dbReference type="Pfam" id="PF07715">
    <property type="entry name" value="Plug"/>
    <property type="match status" value="1"/>
</dbReference>
<comment type="caution">
    <text evidence="11">The sequence shown here is derived from an EMBL/GenBank/DDBJ whole genome shotgun (WGS) entry which is preliminary data.</text>
</comment>
<evidence type="ECO:0000256" key="2">
    <source>
        <dbReference type="ARBA" id="ARBA00022448"/>
    </source>
</evidence>
<evidence type="ECO:0000256" key="8">
    <source>
        <dbReference type="SAM" id="SignalP"/>
    </source>
</evidence>
<dbReference type="Gene3D" id="2.40.170.20">
    <property type="entry name" value="TonB-dependent receptor, beta-barrel domain"/>
    <property type="match status" value="1"/>
</dbReference>
<keyword evidence="6 7" id="KW-0998">Cell outer membrane</keyword>
<dbReference type="SUPFAM" id="SSF49452">
    <property type="entry name" value="Starch-binding domain-like"/>
    <property type="match status" value="1"/>
</dbReference>
<dbReference type="SUPFAM" id="SSF56935">
    <property type="entry name" value="Porins"/>
    <property type="match status" value="1"/>
</dbReference>
<evidence type="ECO:0000259" key="9">
    <source>
        <dbReference type="Pfam" id="PF07715"/>
    </source>
</evidence>
<dbReference type="GO" id="GO:0009279">
    <property type="term" value="C:cell outer membrane"/>
    <property type="evidence" value="ECO:0007669"/>
    <property type="project" value="UniProtKB-SubCell"/>
</dbReference>
<dbReference type="InterPro" id="IPR036942">
    <property type="entry name" value="Beta-barrel_TonB_sf"/>
</dbReference>
<keyword evidence="8" id="KW-0732">Signal</keyword>
<dbReference type="Proteomes" id="UP000321436">
    <property type="component" value="Unassembled WGS sequence"/>
</dbReference>
<name>A0A512RLX8_9BACT</name>
<keyword evidence="3 7" id="KW-1134">Transmembrane beta strand</keyword>
<evidence type="ECO:0000256" key="1">
    <source>
        <dbReference type="ARBA" id="ARBA00004571"/>
    </source>
</evidence>
<evidence type="ECO:0000256" key="3">
    <source>
        <dbReference type="ARBA" id="ARBA00022452"/>
    </source>
</evidence>
<keyword evidence="11" id="KW-0675">Receptor</keyword>
<gene>
    <name evidence="11" type="ORF">CCY01nite_29300</name>
</gene>
<evidence type="ECO:0000313" key="11">
    <source>
        <dbReference type="EMBL" id="GEP96670.1"/>
    </source>
</evidence>
<keyword evidence="5 7" id="KW-0472">Membrane</keyword>
<keyword evidence="12" id="KW-1185">Reference proteome</keyword>
<dbReference type="GO" id="GO:0030246">
    <property type="term" value="F:carbohydrate binding"/>
    <property type="evidence" value="ECO:0007669"/>
    <property type="project" value="InterPro"/>
</dbReference>
<dbReference type="RefSeq" id="WP_146863111.1">
    <property type="nucleotide sequence ID" value="NZ_BKAU01000002.1"/>
</dbReference>
<dbReference type="Gene3D" id="2.170.130.10">
    <property type="entry name" value="TonB-dependent receptor, plug domain"/>
    <property type="match status" value="1"/>
</dbReference>
<evidence type="ECO:0000256" key="5">
    <source>
        <dbReference type="ARBA" id="ARBA00023136"/>
    </source>
</evidence>
<feature type="domain" description="Outer membrane protein beta-barrel" evidence="10">
    <location>
        <begin position="382"/>
        <end position="784"/>
    </location>
</feature>
<dbReference type="PROSITE" id="PS52016">
    <property type="entry name" value="TONB_DEPENDENT_REC_3"/>
    <property type="match status" value="1"/>
</dbReference>
<dbReference type="InterPro" id="IPR037066">
    <property type="entry name" value="Plug_dom_sf"/>
</dbReference>
<dbReference type="InterPro" id="IPR013784">
    <property type="entry name" value="Carb-bd-like_fold"/>
</dbReference>
<evidence type="ECO:0000256" key="7">
    <source>
        <dbReference type="PROSITE-ProRule" id="PRU01360"/>
    </source>
</evidence>
<keyword evidence="2 7" id="KW-0813">Transport</keyword>
<evidence type="ECO:0000256" key="4">
    <source>
        <dbReference type="ARBA" id="ARBA00022692"/>
    </source>
</evidence>
<dbReference type="InterPro" id="IPR012910">
    <property type="entry name" value="Plug_dom"/>
</dbReference>
<accession>A0A512RLX8</accession>
<keyword evidence="4 7" id="KW-0812">Transmembrane</keyword>
<organism evidence="11 12">
    <name type="scientific">Chitinophaga cymbidii</name>
    <dbReference type="NCBI Taxonomy" id="1096750"/>
    <lineage>
        <taxon>Bacteria</taxon>
        <taxon>Pseudomonadati</taxon>
        <taxon>Bacteroidota</taxon>
        <taxon>Chitinophagia</taxon>
        <taxon>Chitinophagales</taxon>
        <taxon>Chitinophagaceae</taxon>
        <taxon>Chitinophaga</taxon>
    </lineage>
</organism>
<feature type="signal peptide" evidence="8">
    <location>
        <begin position="1"/>
        <end position="20"/>
    </location>
</feature>
<comment type="subcellular location">
    <subcellularLocation>
        <location evidence="1 7">Cell outer membrane</location>
        <topology evidence="1 7">Multi-pass membrane protein</topology>
    </subcellularLocation>
</comment>
<dbReference type="Pfam" id="PF14905">
    <property type="entry name" value="OMP_b-brl_3"/>
    <property type="match status" value="1"/>
</dbReference>
<dbReference type="Pfam" id="PF13620">
    <property type="entry name" value="CarboxypepD_reg"/>
    <property type="match status" value="1"/>
</dbReference>
<protein>
    <submittedName>
        <fullName evidence="11">TonB-dependent receptor</fullName>
    </submittedName>
</protein>
<dbReference type="EMBL" id="BKAU01000002">
    <property type="protein sequence ID" value="GEP96670.1"/>
    <property type="molecule type" value="Genomic_DNA"/>
</dbReference>
<dbReference type="PANTHER" id="PTHR40980:SF4">
    <property type="entry name" value="TONB-DEPENDENT RECEPTOR-LIKE BETA-BARREL DOMAIN-CONTAINING PROTEIN"/>
    <property type="match status" value="1"/>
</dbReference>
<evidence type="ECO:0000256" key="6">
    <source>
        <dbReference type="ARBA" id="ARBA00023237"/>
    </source>
</evidence>
<dbReference type="InterPro" id="IPR041700">
    <property type="entry name" value="OMP_b-brl_3"/>
</dbReference>
<feature type="chain" id="PRO_5022200382" evidence="8">
    <location>
        <begin position="21"/>
        <end position="809"/>
    </location>
</feature>
<sequence length="809" mass="91146">MNRFILSGCLLLCAVTALFAQQAPKGKVLIRITDAAGSALPYASVAVRKAVDSAVVKGQMSDAGGNCAFEGIPEGSYFVHATQLGYAEQRSPVFRITAAHPQVRLEPLKLTAVSRDLKAVDVVAQKPFIERSEGKTILNVESSVAAAGNTAMDLLRRAPGVTVDKDENLSIKGKQGVTVMLDGKITYLSNEALAELLKSMPAETISQIEIITSPSAKYDAAGTSGMINIKTKKGQLTGFNGTINASTGAGRYWFYNTGLNLNWRTKKLNVFGNLNFGDRQSFNTRLLHRRTGGAVPLQFRQEVYQTNDFLNRSYKAGIDYNLTEKQTVGVMVSGYHNAFWRKAPSATEIANKGGSTDSVLHTGINSNNRFSNVSVNLNYKFKIDTSGSEFTMDADYARFNNRMSTALQDSVVDVHSNVVKQSNALRTLPYTYITIKSIKGDLVKVLNKSMRLEAGVKASFVNTENHMQYDSLKNGVYVPVPSQYDEFIYDENVLAAYATYKQQFKKTDFVLGLRLEQTISNANSVSLKTKVERRYLDYFPNLTVDHRFTDDHKLSLAYSKRINRPGYGQLNPFLFFLDKYTFFRGNSYLTPEYTHNTELTYMLKQKFMATLGYSRTNDVYDEYLLADEKTNATISTNKNLGRQTTYSINFTLPFDVVKWWNTSTNFSVYYNQYQIKDTVQDFSTEQLAWNFNSTNTFILPRDYKLELSGWYEAPNVYGIWRSKAMWSMNFGVQKSILKKKGTIKVNVNDIFASARFQGVAEYNDIYLSVNNRWQNRTVNVSFSYRFGNNKIEAKERRTGSEEESRRAGN</sequence>
<dbReference type="AlphaFoldDB" id="A0A512RLX8"/>
<evidence type="ECO:0000259" key="10">
    <source>
        <dbReference type="Pfam" id="PF14905"/>
    </source>
</evidence>
<reference evidence="11 12" key="1">
    <citation type="submission" date="2019-07" db="EMBL/GenBank/DDBJ databases">
        <title>Whole genome shotgun sequence of Chitinophaga cymbidii NBRC 109752.</title>
        <authorList>
            <person name="Hosoyama A."/>
            <person name="Uohara A."/>
            <person name="Ohji S."/>
            <person name="Ichikawa N."/>
        </authorList>
    </citation>
    <scope>NUCLEOTIDE SEQUENCE [LARGE SCALE GENOMIC DNA]</scope>
    <source>
        <strain evidence="11 12">NBRC 109752</strain>
    </source>
</reference>
<proteinExistence type="inferred from homology"/>
<dbReference type="OrthoDB" id="905812at2"/>
<dbReference type="PANTHER" id="PTHR40980">
    <property type="entry name" value="PLUG DOMAIN-CONTAINING PROTEIN"/>
    <property type="match status" value="1"/>
</dbReference>